<feature type="region of interest" description="Disordered" evidence="1">
    <location>
        <begin position="46"/>
        <end position="76"/>
    </location>
</feature>
<dbReference type="AlphaFoldDB" id="A0A5A7PI21"/>
<evidence type="ECO:0000313" key="2">
    <source>
        <dbReference type="EMBL" id="GER32354.1"/>
    </source>
</evidence>
<name>A0A5A7PI21_STRAF</name>
<dbReference type="Proteomes" id="UP000325081">
    <property type="component" value="Unassembled WGS sequence"/>
</dbReference>
<evidence type="ECO:0000313" key="3">
    <source>
        <dbReference type="Proteomes" id="UP000325081"/>
    </source>
</evidence>
<dbReference type="EMBL" id="BKCP01004583">
    <property type="protein sequence ID" value="GER32354.1"/>
    <property type="molecule type" value="Genomic_DNA"/>
</dbReference>
<protein>
    <submittedName>
        <fullName evidence="2">2-dehydro-3-deoxyphosphooctonate aldolase</fullName>
    </submittedName>
</protein>
<reference evidence="3" key="1">
    <citation type="journal article" date="2019" name="Curr. Biol.">
        <title>Genome Sequence of Striga asiatica Provides Insight into the Evolution of Plant Parasitism.</title>
        <authorList>
            <person name="Yoshida S."/>
            <person name="Kim S."/>
            <person name="Wafula E.K."/>
            <person name="Tanskanen J."/>
            <person name="Kim Y.M."/>
            <person name="Honaas L."/>
            <person name="Yang Z."/>
            <person name="Spallek T."/>
            <person name="Conn C.E."/>
            <person name="Ichihashi Y."/>
            <person name="Cheong K."/>
            <person name="Cui S."/>
            <person name="Der J.P."/>
            <person name="Gundlach H."/>
            <person name="Jiao Y."/>
            <person name="Hori C."/>
            <person name="Ishida J.K."/>
            <person name="Kasahara H."/>
            <person name="Kiba T."/>
            <person name="Kim M.S."/>
            <person name="Koo N."/>
            <person name="Laohavisit A."/>
            <person name="Lee Y.H."/>
            <person name="Lumba S."/>
            <person name="McCourt P."/>
            <person name="Mortimer J.C."/>
            <person name="Mutuku J.M."/>
            <person name="Nomura T."/>
            <person name="Sasaki-Sekimoto Y."/>
            <person name="Seto Y."/>
            <person name="Wang Y."/>
            <person name="Wakatake T."/>
            <person name="Sakakibara H."/>
            <person name="Demura T."/>
            <person name="Yamaguchi S."/>
            <person name="Yoneyama K."/>
            <person name="Manabe R.I."/>
            <person name="Nelson D.C."/>
            <person name="Schulman A.H."/>
            <person name="Timko M.P."/>
            <person name="dePamphilis C.W."/>
            <person name="Choi D."/>
            <person name="Shirasu K."/>
        </authorList>
    </citation>
    <scope>NUCLEOTIDE SEQUENCE [LARGE SCALE GENOMIC DNA]</scope>
    <source>
        <strain evidence="3">cv. UVA1</strain>
    </source>
</reference>
<keyword evidence="3" id="KW-1185">Reference proteome</keyword>
<comment type="caution">
    <text evidence="2">The sequence shown here is derived from an EMBL/GenBank/DDBJ whole genome shotgun (WGS) entry which is preliminary data.</text>
</comment>
<evidence type="ECO:0000256" key="1">
    <source>
        <dbReference type="SAM" id="MobiDB-lite"/>
    </source>
</evidence>
<gene>
    <name evidence="2" type="ORF">STAS_08402</name>
</gene>
<accession>A0A5A7PI21</accession>
<proteinExistence type="predicted"/>
<sequence length="110" mass="12103">MDWTGDGRPSPSGSAFWPWVVLTPAECVHFGNIRITANVALSSRLSPSSAPFSRRRQCLPPPDKNSSGAMMVSRESPKQKCNRRFLTTCTGVGMSLLDAEHINENSPNLW</sequence>
<organism evidence="2 3">
    <name type="scientific">Striga asiatica</name>
    <name type="common">Asiatic witchweed</name>
    <name type="synonym">Buchnera asiatica</name>
    <dbReference type="NCBI Taxonomy" id="4170"/>
    <lineage>
        <taxon>Eukaryota</taxon>
        <taxon>Viridiplantae</taxon>
        <taxon>Streptophyta</taxon>
        <taxon>Embryophyta</taxon>
        <taxon>Tracheophyta</taxon>
        <taxon>Spermatophyta</taxon>
        <taxon>Magnoliopsida</taxon>
        <taxon>eudicotyledons</taxon>
        <taxon>Gunneridae</taxon>
        <taxon>Pentapetalae</taxon>
        <taxon>asterids</taxon>
        <taxon>lamiids</taxon>
        <taxon>Lamiales</taxon>
        <taxon>Orobanchaceae</taxon>
        <taxon>Buchnereae</taxon>
        <taxon>Striga</taxon>
    </lineage>
</organism>